<proteinExistence type="predicted"/>
<dbReference type="SUPFAM" id="SSF57701">
    <property type="entry name" value="Zn2/Cys6 DNA-binding domain"/>
    <property type="match status" value="1"/>
</dbReference>
<dbReference type="GO" id="GO:0008270">
    <property type="term" value="F:zinc ion binding"/>
    <property type="evidence" value="ECO:0007669"/>
    <property type="project" value="InterPro"/>
</dbReference>
<dbReference type="PANTHER" id="PTHR47784:SF9">
    <property type="entry name" value="ZN(II)2CYS6 TRANSCRIPTION FACTOR (EUROFUNG)"/>
    <property type="match status" value="1"/>
</dbReference>
<name>A0A8K0QZS1_9PLEO</name>
<reference evidence="3" key="1">
    <citation type="journal article" date="2021" name="Nat. Commun.">
        <title>Genetic determinants of endophytism in the Arabidopsis root mycobiome.</title>
        <authorList>
            <person name="Mesny F."/>
            <person name="Miyauchi S."/>
            <person name="Thiergart T."/>
            <person name="Pickel B."/>
            <person name="Atanasova L."/>
            <person name="Karlsson M."/>
            <person name="Huettel B."/>
            <person name="Barry K.W."/>
            <person name="Haridas S."/>
            <person name="Chen C."/>
            <person name="Bauer D."/>
            <person name="Andreopoulos W."/>
            <person name="Pangilinan J."/>
            <person name="LaButti K."/>
            <person name="Riley R."/>
            <person name="Lipzen A."/>
            <person name="Clum A."/>
            <person name="Drula E."/>
            <person name="Henrissat B."/>
            <person name="Kohler A."/>
            <person name="Grigoriev I.V."/>
            <person name="Martin F.M."/>
            <person name="Hacquard S."/>
        </authorList>
    </citation>
    <scope>NUCLEOTIDE SEQUENCE</scope>
    <source>
        <strain evidence="3">MPI-SDFR-AT-0120</strain>
    </source>
</reference>
<dbReference type="Proteomes" id="UP000813461">
    <property type="component" value="Unassembled WGS sequence"/>
</dbReference>
<dbReference type="SMART" id="SM00066">
    <property type="entry name" value="GAL4"/>
    <property type="match status" value="1"/>
</dbReference>
<evidence type="ECO:0000313" key="3">
    <source>
        <dbReference type="EMBL" id="KAH7080764.1"/>
    </source>
</evidence>
<dbReference type="AlphaFoldDB" id="A0A8K0QZS1"/>
<evidence type="ECO:0000313" key="4">
    <source>
        <dbReference type="Proteomes" id="UP000813461"/>
    </source>
</evidence>
<dbReference type="EMBL" id="JAGMVJ010000015">
    <property type="protein sequence ID" value="KAH7080764.1"/>
    <property type="molecule type" value="Genomic_DNA"/>
</dbReference>
<keyword evidence="1" id="KW-0539">Nucleus</keyword>
<dbReference type="InterPro" id="IPR053157">
    <property type="entry name" value="Sterol_Uptake_Regulator"/>
</dbReference>
<dbReference type="Pfam" id="PF00172">
    <property type="entry name" value="Zn_clus"/>
    <property type="match status" value="1"/>
</dbReference>
<gene>
    <name evidence="3" type="ORF">FB567DRAFT_531697</name>
</gene>
<dbReference type="InterPro" id="IPR036864">
    <property type="entry name" value="Zn2-C6_fun-type_DNA-bd_sf"/>
</dbReference>
<comment type="caution">
    <text evidence="3">The sequence shown here is derived from an EMBL/GenBank/DDBJ whole genome shotgun (WGS) entry which is preliminary data.</text>
</comment>
<dbReference type="PROSITE" id="PS00463">
    <property type="entry name" value="ZN2_CY6_FUNGAL_1"/>
    <property type="match status" value="1"/>
</dbReference>
<sequence length="541" mass="61732">MSDMMTIVSRPQTRVERKRRVHAKSRKGCKNCKIRRVKCGEERPHCKMCKSYGVECNYSGTDTALRIPSQGSFQIELTPTFISEDVLDFDITRAHDWTCNGQNQAVSRAISGTGLPSPPIEKSLSYTRPYQHATLLNNRHDHTNSAKFTTSPISRVSINSTITTMIDNSIQLSMNAESMQGSTTPFWHFTSHHLEIVARFRNRTALTIGDKSMAPAYRDCICSLAMTHAFLMHMLLSLTLMHDSHLTFHLPSRKTSHTHKTQALTHWTTATRLFTRLLSSPIPPAQRDAIWATGVIIGAASFWFVNSATDPWSVWPLKVTEKEDLNWLKLGEGKKMLWRVADPTRCDSVFYGLMKDKRSQCAEGPEWIYTTGAQDMKLPAKMKIIFDLDEKSTVQTNPYHLPLLVLSRIRHLHLTHANVISFLYVTAFLTPELLVLLEAKDARAVFVIGWWFKMIAEGDLWWITSRARIEGQAIKIWLELQDREYGLARLLDEMRLGRMEGEDVQLSLPRDTWGHEWEGDKGVCAEKMAYWDVRPRAAGVV</sequence>
<dbReference type="InterPro" id="IPR001138">
    <property type="entry name" value="Zn2Cys6_DnaBD"/>
</dbReference>
<feature type="domain" description="Zn(2)-C6 fungal-type" evidence="2">
    <location>
        <begin position="28"/>
        <end position="58"/>
    </location>
</feature>
<dbReference type="Gene3D" id="4.10.240.10">
    <property type="entry name" value="Zn(2)-C6 fungal-type DNA-binding domain"/>
    <property type="match status" value="1"/>
</dbReference>
<accession>A0A8K0QZS1</accession>
<dbReference type="PANTHER" id="PTHR47784">
    <property type="entry name" value="STEROL UPTAKE CONTROL PROTEIN 2"/>
    <property type="match status" value="1"/>
</dbReference>
<evidence type="ECO:0000256" key="1">
    <source>
        <dbReference type="ARBA" id="ARBA00023242"/>
    </source>
</evidence>
<keyword evidence="4" id="KW-1185">Reference proteome</keyword>
<dbReference type="CDD" id="cd00067">
    <property type="entry name" value="GAL4"/>
    <property type="match status" value="1"/>
</dbReference>
<dbReference type="GO" id="GO:0001228">
    <property type="term" value="F:DNA-binding transcription activator activity, RNA polymerase II-specific"/>
    <property type="evidence" value="ECO:0007669"/>
    <property type="project" value="TreeGrafter"/>
</dbReference>
<protein>
    <recommendedName>
        <fullName evidence="2">Zn(2)-C6 fungal-type domain-containing protein</fullName>
    </recommendedName>
</protein>
<evidence type="ECO:0000259" key="2">
    <source>
        <dbReference type="PROSITE" id="PS50048"/>
    </source>
</evidence>
<organism evidence="3 4">
    <name type="scientific">Paraphoma chrysanthemicola</name>
    <dbReference type="NCBI Taxonomy" id="798071"/>
    <lineage>
        <taxon>Eukaryota</taxon>
        <taxon>Fungi</taxon>
        <taxon>Dikarya</taxon>
        <taxon>Ascomycota</taxon>
        <taxon>Pezizomycotina</taxon>
        <taxon>Dothideomycetes</taxon>
        <taxon>Pleosporomycetidae</taxon>
        <taxon>Pleosporales</taxon>
        <taxon>Pleosporineae</taxon>
        <taxon>Phaeosphaeriaceae</taxon>
        <taxon>Paraphoma</taxon>
    </lineage>
</organism>
<dbReference type="OrthoDB" id="416217at2759"/>
<dbReference type="PROSITE" id="PS50048">
    <property type="entry name" value="ZN2_CY6_FUNGAL_2"/>
    <property type="match status" value="1"/>
</dbReference>